<gene>
    <name evidence="2" type="ORF">AAFF_G00149090</name>
</gene>
<accession>A0AAD7RPA4</accession>
<evidence type="ECO:0000313" key="3">
    <source>
        <dbReference type="Proteomes" id="UP001221898"/>
    </source>
</evidence>
<keyword evidence="1" id="KW-1133">Transmembrane helix</keyword>
<protein>
    <submittedName>
        <fullName evidence="2">Uncharacterized protein</fullName>
    </submittedName>
</protein>
<evidence type="ECO:0000313" key="2">
    <source>
        <dbReference type="EMBL" id="KAJ8387874.1"/>
    </source>
</evidence>
<sequence>MDTTVKSKEETQALHDRGGSRFPMLSLGSLLTAACFMLSLSSIAISFLTSFKTSQLEHRVRALEMEEISVLHPSASVLTGEGGVPALRDTIEKMLQERIAQAIPKLRATREVNQECSCPPGLNAFRKDGVEKFIMVWSVRNI</sequence>
<keyword evidence="3" id="KW-1185">Reference proteome</keyword>
<comment type="caution">
    <text evidence="2">The sequence shown here is derived from an EMBL/GenBank/DDBJ whole genome shotgun (WGS) entry which is preliminary data.</text>
</comment>
<reference evidence="2" key="1">
    <citation type="journal article" date="2023" name="Science">
        <title>Genome structures resolve the early diversification of teleost fishes.</title>
        <authorList>
            <person name="Parey E."/>
            <person name="Louis A."/>
            <person name="Montfort J."/>
            <person name="Bouchez O."/>
            <person name="Roques C."/>
            <person name="Iampietro C."/>
            <person name="Lluch J."/>
            <person name="Castinel A."/>
            <person name="Donnadieu C."/>
            <person name="Desvignes T."/>
            <person name="Floi Bucao C."/>
            <person name="Jouanno E."/>
            <person name="Wen M."/>
            <person name="Mejri S."/>
            <person name="Dirks R."/>
            <person name="Jansen H."/>
            <person name="Henkel C."/>
            <person name="Chen W.J."/>
            <person name="Zahm M."/>
            <person name="Cabau C."/>
            <person name="Klopp C."/>
            <person name="Thompson A.W."/>
            <person name="Robinson-Rechavi M."/>
            <person name="Braasch I."/>
            <person name="Lecointre G."/>
            <person name="Bobe J."/>
            <person name="Postlethwait J.H."/>
            <person name="Berthelot C."/>
            <person name="Roest Crollius H."/>
            <person name="Guiguen Y."/>
        </authorList>
    </citation>
    <scope>NUCLEOTIDE SEQUENCE</scope>
    <source>
        <strain evidence="2">NC1722</strain>
    </source>
</reference>
<evidence type="ECO:0000256" key="1">
    <source>
        <dbReference type="SAM" id="Phobius"/>
    </source>
</evidence>
<dbReference type="PROSITE" id="PS51257">
    <property type="entry name" value="PROKAR_LIPOPROTEIN"/>
    <property type="match status" value="1"/>
</dbReference>
<dbReference type="EMBL" id="JAINUG010000204">
    <property type="protein sequence ID" value="KAJ8387874.1"/>
    <property type="molecule type" value="Genomic_DNA"/>
</dbReference>
<keyword evidence="1" id="KW-0812">Transmembrane</keyword>
<name>A0AAD7RPA4_9TELE</name>
<keyword evidence="1" id="KW-0472">Membrane</keyword>
<feature type="transmembrane region" description="Helical" evidence="1">
    <location>
        <begin position="30"/>
        <end position="51"/>
    </location>
</feature>
<dbReference type="Proteomes" id="UP001221898">
    <property type="component" value="Unassembled WGS sequence"/>
</dbReference>
<dbReference type="AlphaFoldDB" id="A0AAD7RPA4"/>
<proteinExistence type="predicted"/>
<organism evidence="2 3">
    <name type="scientific">Aldrovandia affinis</name>
    <dbReference type="NCBI Taxonomy" id="143900"/>
    <lineage>
        <taxon>Eukaryota</taxon>
        <taxon>Metazoa</taxon>
        <taxon>Chordata</taxon>
        <taxon>Craniata</taxon>
        <taxon>Vertebrata</taxon>
        <taxon>Euteleostomi</taxon>
        <taxon>Actinopterygii</taxon>
        <taxon>Neopterygii</taxon>
        <taxon>Teleostei</taxon>
        <taxon>Notacanthiformes</taxon>
        <taxon>Halosauridae</taxon>
        <taxon>Aldrovandia</taxon>
    </lineage>
</organism>